<dbReference type="InterPro" id="IPR050391">
    <property type="entry name" value="Mito_Metabolite_Transporter"/>
</dbReference>
<dbReference type="Proteomes" id="UP000276834">
    <property type="component" value="Unassembled WGS sequence"/>
</dbReference>
<dbReference type="Gene3D" id="1.50.40.10">
    <property type="entry name" value="Mitochondrial carrier domain"/>
    <property type="match status" value="1"/>
</dbReference>
<evidence type="ECO:0008006" key="14">
    <source>
        <dbReference type="Google" id="ProtNLM"/>
    </source>
</evidence>
<dbReference type="AlphaFoldDB" id="A0A3L8T0P0"/>
<dbReference type="FunFam" id="1.50.40.10:FF:000062">
    <property type="entry name" value="mitochondrial uncoupling protein 3"/>
    <property type="match status" value="1"/>
</dbReference>
<dbReference type="InterPro" id="IPR023395">
    <property type="entry name" value="MCP_dom_sf"/>
</dbReference>
<evidence type="ECO:0000256" key="11">
    <source>
        <dbReference type="RuleBase" id="RU000488"/>
    </source>
</evidence>
<comment type="subcellular location">
    <subcellularLocation>
        <location evidence="1">Mitochondrion inner membrane</location>
        <topology evidence="1">Multi-pass membrane protein</topology>
    </subcellularLocation>
</comment>
<evidence type="ECO:0000313" key="12">
    <source>
        <dbReference type="EMBL" id="RLW12419.1"/>
    </source>
</evidence>
<evidence type="ECO:0000256" key="7">
    <source>
        <dbReference type="ARBA" id="ARBA00022989"/>
    </source>
</evidence>
<comment type="similarity">
    <text evidence="2 11">Belongs to the mitochondrial carrier (TC 2.A.29) family.</text>
</comment>
<evidence type="ECO:0000256" key="3">
    <source>
        <dbReference type="ARBA" id="ARBA00022448"/>
    </source>
</evidence>
<dbReference type="OrthoDB" id="756301at2759"/>
<keyword evidence="9 10" id="KW-0472">Membrane</keyword>
<gene>
    <name evidence="12" type="ORF">DV515_00000633</name>
</gene>
<evidence type="ECO:0000313" key="13">
    <source>
        <dbReference type="Proteomes" id="UP000276834"/>
    </source>
</evidence>
<dbReference type="SUPFAM" id="SSF103506">
    <property type="entry name" value="Mitochondrial carrier"/>
    <property type="match status" value="1"/>
</dbReference>
<proteinExistence type="inferred from homology"/>
<dbReference type="Pfam" id="PF00153">
    <property type="entry name" value="Mito_carr"/>
    <property type="match status" value="3"/>
</dbReference>
<evidence type="ECO:0000256" key="2">
    <source>
        <dbReference type="ARBA" id="ARBA00006375"/>
    </source>
</evidence>
<keyword evidence="5" id="KW-0677">Repeat</keyword>
<feature type="repeat" description="Solcar" evidence="10">
    <location>
        <begin position="247"/>
        <end position="338"/>
    </location>
</feature>
<name>A0A3L8T0P0_CHLGU</name>
<organism evidence="12 13">
    <name type="scientific">Chloebia gouldiae</name>
    <name type="common">Gouldian finch</name>
    <name type="synonym">Erythrura gouldiae</name>
    <dbReference type="NCBI Taxonomy" id="44316"/>
    <lineage>
        <taxon>Eukaryota</taxon>
        <taxon>Metazoa</taxon>
        <taxon>Chordata</taxon>
        <taxon>Craniata</taxon>
        <taxon>Vertebrata</taxon>
        <taxon>Euteleostomi</taxon>
        <taxon>Archelosauria</taxon>
        <taxon>Archosauria</taxon>
        <taxon>Dinosauria</taxon>
        <taxon>Saurischia</taxon>
        <taxon>Theropoda</taxon>
        <taxon>Coelurosauria</taxon>
        <taxon>Aves</taxon>
        <taxon>Neognathae</taxon>
        <taxon>Neoaves</taxon>
        <taxon>Telluraves</taxon>
        <taxon>Australaves</taxon>
        <taxon>Passeriformes</taxon>
        <taxon>Passeroidea</taxon>
        <taxon>Passeridae</taxon>
        <taxon>Chloebia</taxon>
    </lineage>
</organism>
<dbReference type="EMBL" id="QUSF01000002">
    <property type="protein sequence ID" value="RLW12419.1"/>
    <property type="molecule type" value="Genomic_DNA"/>
</dbReference>
<feature type="repeat" description="Solcar" evidence="10">
    <location>
        <begin position="20"/>
        <end position="114"/>
    </location>
</feature>
<keyword evidence="3 11" id="KW-0813">Transport</keyword>
<protein>
    <recommendedName>
        <fullName evidence="14">UCP4 protein</fullName>
    </recommendedName>
</protein>
<accession>A0A3L8T0P0</accession>
<dbReference type="PANTHER" id="PTHR45618">
    <property type="entry name" value="MITOCHONDRIAL DICARBOXYLATE CARRIER-RELATED"/>
    <property type="match status" value="1"/>
</dbReference>
<keyword evidence="4 10" id="KW-0812">Transmembrane</keyword>
<keyword evidence="8" id="KW-0496">Mitochondrion</keyword>
<dbReference type="STRING" id="44316.ENSEGOP00005001258"/>
<evidence type="ECO:0000256" key="5">
    <source>
        <dbReference type="ARBA" id="ARBA00022737"/>
    </source>
</evidence>
<keyword evidence="7" id="KW-1133">Transmembrane helix</keyword>
<dbReference type="PROSITE" id="PS50920">
    <property type="entry name" value="SOLCAR"/>
    <property type="match status" value="3"/>
</dbReference>
<sequence>MSPAEDERSLPLPERWPRASKFALSACAAAVAELVTFPLDLTKTRLQIQGEAAVRRDGAAAGPAVPYRGMLRTAAAIAQEEGVRKLWQGATPAVYRHIVYTGVRMVTYEHLRDSVLGRAEGESFPLCLSTVTCEDFQCILEHNFSPFDRKAVVGGMCAGAIGQFFASPTDLVKVQMQMEGKRKLEGKPLRFRGVHHAFLKILSEGGVRGLWAGWVPNVQRAALVNMGDLTTYDSVKHFLLLNTTLVDNSVTHSVSSACSGLVAAVLGTPADVVKTRVMNQPRDKQGRGLLYKSSMDCLIQTVQGEGFMSLYKGFIPTWMRMAPWSLVFWLAYEQIRRLCGVTSF</sequence>
<evidence type="ECO:0000256" key="8">
    <source>
        <dbReference type="ARBA" id="ARBA00023128"/>
    </source>
</evidence>
<dbReference type="InterPro" id="IPR018108">
    <property type="entry name" value="MCP_transmembrane"/>
</dbReference>
<evidence type="ECO:0000256" key="10">
    <source>
        <dbReference type="PROSITE-ProRule" id="PRU00282"/>
    </source>
</evidence>
<dbReference type="GO" id="GO:0005743">
    <property type="term" value="C:mitochondrial inner membrane"/>
    <property type="evidence" value="ECO:0007669"/>
    <property type="project" value="UniProtKB-SubCell"/>
</dbReference>
<feature type="repeat" description="Solcar" evidence="10">
    <location>
        <begin position="146"/>
        <end position="238"/>
    </location>
</feature>
<evidence type="ECO:0000256" key="6">
    <source>
        <dbReference type="ARBA" id="ARBA00022792"/>
    </source>
</evidence>
<keyword evidence="13" id="KW-1185">Reference proteome</keyword>
<evidence type="ECO:0000256" key="4">
    <source>
        <dbReference type="ARBA" id="ARBA00022692"/>
    </source>
</evidence>
<keyword evidence="6" id="KW-0999">Mitochondrion inner membrane</keyword>
<comment type="caution">
    <text evidence="12">The sequence shown here is derived from an EMBL/GenBank/DDBJ whole genome shotgun (WGS) entry which is preliminary data.</text>
</comment>
<evidence type="ECO:0000256" key="9">
    <source>
        <dbReference type="ARBA" id="ARBA00023136"/>
    </source>
</evidence>
<evidence type="ECO:0000256" key="1">
    <source>
        <dbReference type="ARBA" id="ARBA00004448"/>
    </source>
</evidence>
<reference evidence="12 13" key="1">
    <citation type="journal article" date="2018" name="Proc. R. Soc. B">
        <title>A non-coding region near Follistatin controls head colour polymorphism in the Gouldian finch.</title>
        <authorList>
            <person name="Toomey M.B."/>
            <person name="Marques C.I."/>
            <person name="Andrade P."/>
            <person name="Araujo P.M."/>
            <person name="Sabatino S."/>
            <person name="Gazda M.A."/>
            <person name="Afonso S."/>
            <person name="Lopes R.J."/>
            <person name="Corbo J.C."/>
            <person name="Carneiro M."/>
        </authorList>
    </citation>
    <scope>NUCLEOTIDE SEQUENCE [LARGE SCALE GENOMIC DNA]</scope>
    <source>
        <strain evidence="12">Red01</strain>
        <tissue evidence="12">Muscle</tissue>
    </source>
</reference>